<dbReference type="EMBL" id="JAPZBQ010000002">
    <property type="protein sequence ID" value="KAJ5345835.1"/>
    <property type="molecule type" value="Genomic_DNA"/>
</dbReference>
<keyword evidence="2" id="KW-0012">Acyltransferase</keyword>
<dbReference type="Proteomes" id="UP001147695">
    <property type="component" value="Unassembled WGS sequence"/>
</dbReference>
<dbReference type="PRINTS" id="PR01543">
    <property type="entry name" value="ANATRNSFRASE"/>
</dbReference>
<dbReference type="SUPFAM" id="SSF54001">
    <property type="entry name" value="Cysteine proteinases"/>
    <property type="match status" value="1"/>
</dbReference>
<comment type="similarity">
    <text evidence="1 2">Belongs to the arylamine N-acetyltransferase family.</text>
</comment>
<protein>
    <recommendedName>
        <fullName evidence="5">Arylamine N-acetyltransferase</fullName>
    </recommendedName>
</protein>
<evidence type="ECO:0008006" key="5">
    <source>
        <dbReference type="Google" id="ProtNLM"/>
    </source>
</evidence>
<keyword evidence="2" id="KW-0808">Transferase</keyword>
<proteinExistence type="inferred from homology"/>
<dbReference type="PANTHER" id="PTHR11786:SF0">
    <property type="entry name" value="ARYLAMINE N-ACETYLTRANSFERASE 4-RELATED"/>
    <property type="match status" value="1"/>
</dbReference>
<reference evidence="3" key="1">
    <citation type="submission" date="2022-12" db="EMBL/GenBank/DDBJ databases">
        <authorList>
            <person name="Petersen C."/>
        </authorList>
    </citation>
    <scope>NUCLEOTIDE SEQUENCE</scope>
    <source>
        <strain evidence="3">IBT 35673</strain>
    </source>
</reference>
<dbReference type="Pfam" id="PF00797">
    <property type="entry name" value="Acetyltransf_2"/>
    <property type="match status" value="1"/>
</dbReference>
<dbReference type="Gene3D" id="3.30.2140.20">
    <property type="match status" value="1"/>
</dbReference>
<evidence type="ECO:0000256" key="1">
    <source>
        <dbReference type="ARBA" id="ARBA00006547"/>
    </source>
</evidence>
<dbReference type="AlphaFoldDB" id="A0A9W9UMV8"/>
<accession>A0A9W9UMV8</accession>
<gene>
    <name evidence="3" type="ORF">N7452_003839</name>
</gene>
<organism evidence="3 4">
    <name type="scientific">Penicillium brevicompactum</name>
    <dbReference type="NCBI Taxonomy" id="5074"/>
    <lineage>
        <taxon>Eukaryota</taxon>
        <taxon>Fungi</taxon>
        <taxon>Dikarya</taxon>
        <taxon>Ascomycota</taxon>
        <taxon>Pezizomycotina</taxon>
        <taxon>Eurotiomycetes</taxon>
        <taxon>Eurotiomycetidae</taxon>
        <taxon>Eurotiales</taxon>
        <taxon>Aspergillaceae</taxon>
        <taxon>Penicillium</taxon>
    </lineage>
</organism>
<comment type="caution">
    <text evidence="3">The sequence shown here is derived from an EMBL/GenBank/DDBJ whole genome shotgun (WGS) entry which is preliminary data.</text>
</comment>
<evidence type="ECO:0000313" key="4">
    <source>
        <dbReference type="Proteomes" id="UP001147695"/>
    </source>
</evidence>
<dbReference type="InterPro" id="IPR001447">
    <property type="entry name" value="Arylamine_N-AcTrfase"/>
</dbReference>
<dbReference type="InterPro" id="IPR038765">
    <property type="entry name" value="Papain-like_cys_pep_sf"/>
</dbReference>
<sequence>MGSHSSELTVTHIDSYFAHIGLPARFQRDQHPSLDAIFLSAIQAHHLCRIPYENVALHYSRAPSISLDVKDIYRKFIEKGRGGYCMENNIFLFHVLRVLGFQVYLTGARLYRDASSPTPGWSGWEHAVNIVTLENGAKYVVDVGYGGDGPTVPLPLTAEVVSQNIGTQELRLLYGSVPGLSDNQKDLWTYQFRNGADQTWKPAYAFSEFEFFQRDFEVMSFYTSQSPSCFLTSHFLAIRFLRKGEEVYGKMILDQDKLKENLGGKSVLVAKLQHENERVRALHDHFDIDLTEDEKSAIAGKKSALLC</sequence>
<reference evidence="3" key="2">
    <citation type="journal article" date="2023" name="IMA Fungus">
        <title>Comparative genomic study of the Penicillium genus elucidates a diverse pangenome and 15 lateral gene transfer events.</title>
        <authorList>
            <person name="Petersen C."/>
            <person name="Sorensen T."/>
            <person name="Nielsen M.R."/>
            <person name="Sondergaard T.E."/>
            <person name="Sorensen J.L."/>
            <person name="Fitzpatrick D.A."/>
            <person name="Frisvad J.C."/>
            <person name="Nielsen K.L."/>
        </authorList>
    </citation>
    <scope>NUCLEOTIDE SEQUENCE</scope>
    <source>
        <strain evidence="3">IBT 35673</strain>
    </source>
</reference>
<evidence type="ECO:0000256" key="2">
    <source>
        <dbReference type="RuleBase" id="RU003452"/>
    </source>
</evidence>
<dbReference type="PANTHER" id="PTHR11786">
    <property type="entry name" value="N-HYDROXYARYLAMINE O-ACETYLTRANSFERASE"/>
    <property type="match status" value="1"/>
</dbReference>
<evidence type="ECO:0000313" key="3">
    <source>
        <dbReference type="EMBL" id="KAJ5345835.1"/>
    </source>
</evidence>
<name>A0A9W9UMV8_PENBR</name>
<dbReference type="InterPro" id="IPR053710">
    <property type="entry name" value="Arylamine_NAT_domain_sf"/>
</dbReference>
<dbReference type="GO" id="GO:0016407">
    <property type="term" value="F:acetyltransferase activity"/>
    <property type="evidence" value="ECO:0007669"/>
    <property type="project" value="InterPro"/>
</dbReference>